<feature type="domain" description="Baseplate J-like C-terminal" evidence="3">
    <location>
        <begin position="284"/>
        <end position="365"/>
    </location>
</feature>
<dbReference type="Pfam" id="PF04865">
    <property type="entry name" value="Baseplate_J"/>
    <property type="match status" value="1"/>
</dbReference>
<dbReference type="InterPro" id="IPR058531">
    <property type="entry name" value="Baseplate_J_M"/>
</dbReference>
<dbReference type="InterPro" id="IPR052726">
    <property type="entry name" value="Phage_Baseplate_Hub"/>
</dbReference>
<evidence type="ECO:0000313" key="5">
    <source>
        <dbReference type="Proteomes" id="UP000033400"/>
    </source>
</evidence>
<dbReference type="PANTHER" id="PTHR35862:SF1">
    <property type="entry name" value="FELS-2 PROPHAGE PROTEIN"/>
    <property type="match status" value="1"/>
</dbReference>
<dbReference type="InterPro" id="IPR014507">
    <property type="entry name" value="Baseplate_assembly_J_pred"/>
</dbReference>
<evidence type="ECO:0000259" key="3">
    <source>
        <dbReference type="Pfam" id="PF26079"/>
    </source>
</evidence>
<dbReference type="AlphaFoldDB" id="A0A0F4V164"/>
<protein>
    <submittedName>
        <fullName evidence="4">Baseplate protein</fullName>
    </submittedName>
</protein>
<dbReference type="EMBL" id="LACH01000073">
    <property type="protein sequence ID" value="KJZ61722.1"/>
    <property type="molecule type" value="Genomic_DNA"/>
</dbReference>
<dbReference type="PATRIC" id="fig|294.133.peg.5701"/>
<dbReference type="PIRSF" id="PIRSF020481">
    <property type="entry name" value="BAP"/>
    <property type="match status" value="1"/>
</dbReference>
<evidence type="ECO:0000259" key="1">
    <source>
        <dbReference type="Pfam" id="PF04865"/>
    </source>
</evidence>
<dbReference type="Pfam" id="PF26078">
    <property type="entry name" value="Baseplate_J_M"/>
    <property type="match status" value="1"/>
</dbReference>
<evidence type="ECO:0000313" key="4">
    <source>
        <dbReference type="EMBL" id="KJZ61722.1"/>
    </source>
</evidence>
<name>A0A0F4V164_PSEFL</name>
<reference evidence="4 5" key="1">
    <citation type="submission" date="2015-03" db="EMBL/GenBank/DDBJ databases">
        <title>Comparative genomics of Pseudomonas insights into diversity of traits involved in vanlence and defense.</title>
        <authorList>
            <person name="Qin Y."/>
        </authorList>
    </citation>
    <scope>NUCLEOTIDE SEQUENCE [LARGE SCALE GENOMIC DNA]</scope>
    <source>
        <strain evidence="4 5">H24</strain>
    </source>
</reference>
<dbReference type="InterPro" id="IPR006949">
    <property type="entry name" value="Barrel_Baseplate_J-like"/>
</dbReference>
<comment type="caution">
    <text evidence="4">The sequence shown here is derived from an EMBL/GenBank/DDBJ whole genome shotgun (WGS) entry which is preliminary data.</text>
</comment>
<sequence>MRELPKPEFINIDPAALEAQLIARYEQKSGKTLYPAQIERLYIDQIAYAVSRLQMGIQNAGEQLLVRFARGPILDYLGELVATPRLLAQAARCTLRFSMPTAVTQPLLIPIGTRVSTQDAKLTFITDLNVVVAVGQTQVNATATCLTAGEQGNGWTIGQISTLSSSPVPGLAASNTTVTANGITDEDDDRYRERIILAPEAFSNAGSRAAYRYHTLAVHQSIIDVAVHGPDEGQPDGHVALYPLTITGLPTDDLLQRIKDQVSGEKLRPLCDTVNAFSPTEVGYQIKANITFYANADRNGAMAAAQAAAHAYAVESRAGLGRDLVPEQLTALLQVAGVYRADLKLPSGLRELQSNEWANCSSIQLIDAGVTHG</sequence>
<dbReference type="RefSeq" id="WP_046056707.1">
    <property type="nucleotide sequence ID" value="NZ_LACH01000073.1"/>
</dbReference>
<accession>A0A0F4V164</accession>
<feature type="domain" description="Baseplate protein J-like barrel" evidence="1">
    <location>
        <begin position="94"/>
        <end position="182"/>
    </location>
</feature>
<dbReference type="InterPro" id="IPR058530">
    <property type="entry name" value="Baseplate_J-like_C"/>
</dbReference>
<evidence type="ECO:0000259" key="2">
    <source>
        <dbReference type="Pfam" id="PF26078"/>
    </source>
</evidence>
<dbReference type="Pfam" id="PF26079">
    <property type="entry name" value="Baseplate_J_C"/>
    <property type="match status" value="1"/>
</dbReference>
<proteinExistence type="predicted"/>
<dbReference type="Proteomes" id="UP000033400">
    <property type="component" value="Unassembled WGS sequence"/>
</dbReference>
<organism evidence="4 5">
    <name type="scientific">Pseudomonas fluorescens</name>
    <dbReference type="NCBI Taxonomy" id="294"/>
    <lineage>
        <taxon>Bacteria</taxon>
        <taxon>Pseudomonadati</taxon>
        <taxon>Pseudomonadota</taxon>
        <taxon>Gammaproteobacteria</taxon>
        <taxon>Pseudomonadales</taxon>
        <taxon>Pseudomonadaceae</taxon>
        <taxon>Pseudomonas</taxon>
    </lineage>
</organism>
<dbReference type="OrthoDB" id="9793802at2"/>
<dbReference type="PANTHER" id="PTHR35862">
    <property type="entry name" value="FELS-2 PROPHAGE PROTEIN"/>
    <property type="match status" value="1"/>
</dbReference>
<gene>
    <name evidence="4" type="ORF">VD17_28300</name>
</gene>
<feature type="domain" description="Baseplate J-like central" evidence="2">
    <location>
        <begin position="203"/>
        <end position="277"/>
    </location>
</feature>